<evidence type="ECO:0000313" key="11">
    <source>
        <dbReference type="EMBL" id="EAD5787788.1"/>
    </source>
</evidence>
<evidence type="ECO:0000313" key="14">
    <source>
        <dbReference type="EMBL" id="EAE1340235.1"/>
    </source>
</evidence>
<feature type="domain" description="ABC-type glycine betaine transport system substrate-binding" evidence="5">
    <location>
        <begin position="37"/>
        <end position="278"/>
    </location>
</feature>
<evidence type="ECO:0000313" key="63">
    <source>
        <dbReference type="Proteomes" id="UP000566721"/>
    </source>
</evidence>
<evidence type="ECO:0000313" key="31">
    <source>
        <dbReference type="EMBL" id="HAB7723137.1"/>
    </source>
</evidence>
<dbReference type="GO" id="GO:0015226">
    <property type="term" value="F:carnitine transmembrane transporter activity"/>
    <property type="evidence" value="ECO:0007669"/>
    <property type="project" value="TreeGrafter"/>
</dbReference>
<dbReference type="PANTHER" id="PTHR47737">
    <property type="entry name" value="GLYCINE BETAINE/PROLINE BETAINE TRANSPORT SYSTEM PERMEASE PROTEIN PROW"/>
    <property type="match status" value="1"/>
</dbReference>
<dbReference type="Proteomes" id="UP000841561">
    <property type="component" value="Unassembled WGS sequence"/>
</dbReference>
<dbReference type="Proteomes" id="UP000344343">
    <property type="component" value="Unassembled WGS sequence"/>
</dbReference>
<evidence type="ECO:0000313" key="36">
    <source>
        <dbReference type="EMBL" id="HAC1756038.1"/>
    </source>
</evidence>
<evidence type="ECO:0000313" key="43">
    <source>
        <dbReference type="Proteomes" id="UP000331186"/>
    </source>
</evidence>
<evidence type="ECO:0000313" key="38">
    <source>
        <dbReference type="EMBL" id="HAJ9594709.1"/>
    </source>
</evidence>
<dbReference type="EMBL" id="AABCVX010000009">
    <property type="protein sequence ID" value="EAG6170654.1"/>
    <property type="molecule type" value="Genomic_DNA"/>
</dbReference>
<gene>
    <name evidence="40" type="primary">gbuc_2</name>
    <name evidence="20" type="ORF">AF817_14510</name>
    <name evidence="13" type="ORF">APD94_14800</name>
    <name evidence="14" type="ORF">ART25_15060</name>
    <name evidence="7" type="ORF">ARY78_15825</name>
    <name evidence="17" type="ORF">B5K54_15270</name>
    <name evidence="16" type="ORF">BCZ21_16395</name>
    <name evidence="18" type="ORF">CAV64_15145</name>
    <name evidence="21" type="ORF">D4U23_14200</name>
    <name evidence="19" type="ORF">DCT16_14845</name>
    <name evidence="12" type="ORF">DG57_15190</name>
    <name evidence="39" type="ORF">DOV25_15330</name>
    <name evidence="8" type="ORF">DU018_15265</name>
    <name evidence="40" type="ORF">DYZ80_02988</name>
    <name evidence="15" type="ORF">E1W56_14810</name>
    <name evidence="11" type="ORF">EX365_14580</name>
    <name evidence="10" type="ORF">EXZ73_16005</name>
    <name evidence="22" type="ORF">FA835_14145</name>
    <name evidence="24" type="ORF">FLQ97_15455</name>
    <name evidence="23" type="ORF">FLR03_15795</name>
    <name evidence="25" type="ORF">FNX40_15855</name>
    <name evidence="27" type="ORF">G3O21_002826</name>
    <name evidence="28" type="ORF">GHH22_14790</name>
    <name evidence="29" type="ORF">GHO09_13755</name>
    <name evidence="36" type="ORF">GI949_13765</name>
    <name evidence="26" type="ORF">GT011_14905</name>
    <name evidence="30" type="ORF">GYO01_15520</name>
    <name evidence="31" type="ORF">GYP27_14220</name>
    <name evidence="32" type="ORF">GYS09_15610</name>
    <name evidence="33" type="ORF">GYU24_15205</name>
    <name evidence="34" type="ORF">GYX23_15625</name>
    <name evidence="35" type="ORF">GYY14_15570</name>
    <name evidence="37" type="ORF">GZK27_14315</name>
    <name evidence="38" type="ORF">HQN34_002944</name>
    <name evidence="6" type="ORF">pA144_0089</name>
    <name evidence="9" type="ORF">UI29_14875</name>
</gene>
<evidence type="ECO:0000313" key="39">
    <source>
        <dbReference type="EMBL" id="MCO39817.1"/>
    </source>
</evidence>
<reference evidence="36" key="7">
    <citation type="submission" date="2019-11" db="EMBL/GenBank/DDBJ databases">
        <authorList>
            <consortium name="NCBI Pathogen Detection Project"/>
        </authorList>
    </citation>
    <scope>NUCLEOTIDE SEQUENCE</scope>
    <source>
        <strain evidence="28">09CEB371LM</strain>
        <strain evidence="38">2017-325981-023-01</strain>
        <strain evidence="32">CFIAFB20100120</strain>
        <strain evidence="31">CFIAFB20140010</strain>
        <strain evidence="33">CFIAFB20160038</strain>
        <strain evidence="30">CFIAFB20160079</strain>
        <strain evidence="35">CFIAFB20170037</strain>
        <strain evidence="34">CFIAFB20170045</strain>
        <strain evidence="36">DMG1500109</strain>
        <strain evidence="37">LiDS0115</strain>
        <strain evidence="29">Sam_F526FDD3-C0F7-43DB-B204-E231FEF9C926</strain>
    </source>
</reference>
<dbReference type="Proteomes" id="UP000840569">
    <property type="component" value="Unassembled WGS sequence"/>
</dbReference>
<evidence type="ECO:0000313" key="50">
    <source>
        <dbReference type="Proteomes" id="UP000379076"/>
    </source>
</evidence>
<evidence type="ECO:0000313" key="6">
    <source>
        <dbReference type="EMBL" id="AMQ45833.1"/>
    </source>
</evidence>
<evidence type="ECO:0000313" key="40">
    <source>
        <dbReference type="EMBL" id="RKA04777.1"/>
    </source>
</evidence>
<evidence type="ECO:0000313" key="52">
    <source>
        <dbReference type="Proteomes" id="UP000389283"/>
    </source>
</evidence>
<evidence type="ECO:0000313" key="60">
    <source>
        <dbReference type="Proteomes" id="UP000540117"/>
    </source>
</evidence>
<dbReference type="KEGG" id="lmw:LMOSLCC2755_p0025"/>
<dbReference type="EMBL" id="AABAWE010000019">
    <property type="protein sequence ID" value="EAG2088815.1"/>
    <property type="molecule type" value="Genomic_DNA"/>
</dbReference>
<evidence type="ECO:0000313" key="42">
    <source>
        <dbReference type="Proteomes" id="UP000272537"/>
    </source>
</evidence>
<dbReference type="Gene3D" id="3.40.190.10">
    <property type="entry name" value="Periplasmic binding protein-like II"/>
    <property type="match status" value="1"/>
</dbReference>
<dbReference type="PANTHER" id="PTHR47737:SF1">
    <property type="entry name" value="GLYCINE BETAINE_PROLINE BETAINE TRANSPORT SYSTEM PERMEASE PROTEIN PROW"/>
    <property type="match status" value="1"/>
</dbReference>
<dbReference type="Proteomes" id="UP000535556">
    <property type="component" value="Unassembled WGS sequence"/>
</dbReference>
<dbReference type="Proteomes" id="UP000843775">
    <property type="component" value="Unassembled WGS sequence"/>
</dbReference>
<dbReference type="Gene3D" id="3.40.190.100">
    <property type="entry name" value="Glycine betaine-binding periplasmic protein, domain 2"/>
    <property type="match status" value="1"/>
</dbReference>
<dbReference type="EMBL" id="DAAEQL010000010">
    <property type="protein sequence ID" value="HAA8491573.1"/>
    <property type="molecule type" value="Genomic_DNA"/>
</dbReference>
<name>A0A142ECE5_LISMN</name>
<dbReference type="Proteomes" id="UP000355989">
    <property type="component" value="Unassembled WGS sequence"/>
</dbReference>
<accession>A0A142ECE5</accession>
<dbReference type="Proteomes" id="UP000345329">
    <property type="component" value="Unassembled WGS sequence"/>
</dbReference>
<evidence type="ECO:0000313" key="22">
    <source>
        <dbReference type="EMBL" id="EAK9318237.1"/>
    </source>
</evidence>
<dbReference type="Proteomes" id="UP000840039">
    <property type="component" value="Unassembled WGS sequence"/>
</dbReference>
<dbReference type="SUPFAM" id="SSF53850">
    <property type="entry name" value="Periplasmic binding protein-like II"/>
    <property type="match status" value="1"/>
</dbReference>
<evidence type="ECO:0000313" key="26">
    <source>
        <dbReference type="EMBL" id="EDN8270631.1"/>
    </source>
</evidence>
<evidence type="ECO:0000313" key="20">
    <source>
        <dbReference type="EMBL" id="EAG6764438.1"/>
    </source>
</evidence>
<evidence type="ECO:0000313" key="55">
    <source>
        <dbReference type="Proteomes" id="UP000410967"/>
    </source>
</evidence>
<reference evidence="44 46" key="4">
    <citation type="submission" date="2018-06" db="EMBL/GenBank/DDBJ databases">
        <authorList>
            <consortium name="GenomeTrakr: Next Generation Sequencing Network for Food Pathogen Tracability"/>
        </authorList>
    </citation>
    <scope>NUCLEOTIDE SEQUENCE [LARGE SCALE GENOMIC DNA]</scope>
    <source>
        <strain evidence="17 61">10B02965A-1</strain>
        <strain evidence="12 51">CFSAN008016</strain>
        <strain evidence="14 50">FDA00006494</strain>
        <strain evidence="7 48">FDA00007096</strain>
        <strain evidence="39 41">FDA00013213</strain>
        <strain evidence="8 43">FDA00013332</strain>
        <strain evidence="11 45">FDA00013853</strain>
        <strain evidence="23 56">FDA00014336</strain>
        <strain evidence="25 52">FDA00014370</strain>
        <strain evidence="24 54">FDA00014392</strain>
        <strain evidence="26 57">FDA00015028</strain>
        <strain evidence="27">FDA00015054</strain>
        <strain evidence="18 60">FDA1005580-S054-001</strain>
        <strain evidence="58">FDA1090798-S029-001</strain>
        <strain evidence="19 63">FLAG-38921</strain>
        <strain evidence="16 44">FLAG-54356</strain>
        <strain evidence="13 47">FLAG-78586</strain>
        <strain evidence="10 49">FSIS31901579</strain>
        <strain evidence="9 46">VA-WGS-00405</strain>
    </source>
</reference>
<evidence type="ECO:0000313" key="29">
    <source>
        <dbReference type="EMBL" id="HAA8491573.1"/>
    </source>
</evidence>
<keyword evidence="4" id="KW-0472">Membrane</keyword>
<dbReference type="PATRIC" id="fig|1639.1016.peg.1134"/>
<dbReference type="CDD" id="cd13639">
    <property type="entry name" value="PBP2_OpuAC_like"/>
    <property type="match status" value="1"/>
</dbReference>
<evidence type="ECO:0000313" key="54">
    <source>
        <dbReference type="Proteomes" id="UP000398321"/>
    </source>
</evidence>
<dbReference type="Pfam" id="PF04069">
    <property type="entry name" value="OpuAC"/>
    <property type="match status" value="1"/>
</dbReference>
<sequence length="289" mass="31725">MFKKMSLLVATVIGLLFTFGSEDSYKTTVGADSGGQTVTLATVNWESEIASTNVLAQVLKEAGFNVQITTVDPAIMFSSVAEGQLDAMVGGWVPTTHQAYAEKYGDSMVDLGANLEGAISALTVPTYMEDINSITDLTDENDSTITAIEPGAGVTNSAQNAVKEYDNLSDWEVSVSSTGAMIAELDQAINNEEDIVVVGWKPHWMFMDYDLKMLDDPENVFGGYEEIHSYAREGLKEDNPEAYKIIDNFYWEVEDMSSVMEELATDVEPEEAADNWIEANRETVDGWLE</sequence>
<dbReference type="Proteomes" id="UP000843503">
    <property type="component" value="Unassembled WGS sequence"/>
</dbReference>
<dbReference type="EMBL" id="AAAJKI010000078">
    <property type="protein sequence ID" value="EAC6549715.1"/>
    <property type="molecule type" value="Genomic_DNA"/>
</dbReference>
<evidence type="ECO:0000313" key="47">
    <source>
        <dbReference type="Proteomes" id="UP000355989"/>
    </source>
</evidence>
<dbReference type="Proteomes" id="UP000540117">
    <property type="component" value="Unassembled WGS sequence"/>
</dbReference>
<evidence type="ECO:0000313" key="28">
    <source>
        <dbReference type="EMBL" id="HAA8054407.1"/>
    </source>
</evidence>
<evidence type="ECO:0000313" key="9">
    <source>
        <dbReference type="EMBL" id="EAD3794038.1"/>
    </source>
</evidence>
<dbReference type="Proteomes" id="UP000840928">
    <property type="component" value="Unassembled WGS sequence"/>
</dbReference>
<dbReference type="EMBL" id="AABBHO010000085">
    <property type="protein sequence ID" value="EAG2998645.1"/>
    <property type="molecule type" value="Genomic_DNA"/>
</dbReference>
<geneLocation type="plasmid" evidence="6">
    <name>pLmA144</name>
</geneLocation>
<evidence type="ECO:0000313" key="69">
    <source>
        <dbReference type="Proteomes" id="UP000845014"/>
    </source>
</evidence>
<evidence type="ECO:0000313" key="62">
    <source>
        <dbReference type="Proteomes" id="UP000566597"/>
    </source>
</evidence>
<dbReference type="Proteomes" id="UP000388699">
    <property type="component" value="Unassembled WGS sequence"/>
</dbReference>
<evidence type="ECO:0000313" key="25">
    <source>
        <dbReference type="EMBL" id="ECC1558265.1"/>
    </source>
</evidence>
<dbReference type="EMBL" id="AABDDO010000007">
    <property type="protein sequence ID" value="EAG6764438.1"/>
    <property type="molecule type" value="Genomic_DNA"/>
</dbReference>
<evidence type="ECO:0000313" key="12">
    <source>
        <dbReference type="EMBL" id="EAE0771157.1"/>
    </source>
</evidence>
<reference evidence="64 65" key="3">
    <citation type="journal article" date="2018" name="Genome Biol.">
        <title>SKESA: strategic k-mer extension for scrupulous assemblies.</title>
        <authorList>
            <person name="Souvorov A."/>
            <person name="Agarwala R."/>
            <person name="Lipman D.J."/>
        </authorList>
    </citation>
    <scope>NUCLEOTIDE SEQUENCE [LARGE SCALE GENOMIC DNA]</scope>
    <source>
        <strain evidence="28">09CEB371LM</strain>
        <strain evidence="38">2017-325981-023-01</strain>
        <strain evidence="32 68">CFIAFB20100120</strain>
        <strain evidence="31">CFIAFB20140010</strain>
        <strain evidence="33">CFIAFB20160038</strain>
        <strain evidence="30 69">CFIAFB20160079</strain>
        <strain evidence="35">CFIAFB20170037</strain>
        <strain evidence="34 65">CFIAFB20170045</strain>
        <strain evidence="36 67">DMG1500109</strain>
        <strain evidence="37 66">LiDS0115</strain>
        <strain evidence="29">Sam_F526FDD3-C0F7-43DB-B204-E231FEF9C926</strain>
    </source>
</reference>
<evidence type="ECO:0000313" key="27">
    <source>
        <dbReference type="EMBL" id="EDP8515371.1"/>
    </source>
</evidence>
<dbReference type="RefSeq" id="WP_003728480.1">
    <property type="nucleotide sequence ID" value="NC_014495.1"/>
</dbReference>
<dbReference type="Proteomes" id="UP000379076">
    <property type="component" value="Unassembled WGS sequence"/>
</dbReference>
<dbReference type="EMBL" id="QXLS01000010">
    <property type="protein sequence ID" value="RKA04777.1"/>
    <property type="molecule type" value="Genomic_DNA"/>
</dbReference>
<evidence type="ECO:0000256" key="4">
    <source>
        <dbReference type="ARBA" id="ARBA00023136"/>
    </source>
</evidence>
<dbReference type="GO" id="GO:0043190">
    <property type="term" value="C:ATP-binding cassette (ABC) transporter complex"/>
    <property type="evidence" value="ECO:0007669"/>
    <property type="project" value="InterPro"/>
</dbReference>
<dbReference type="Proteomes" id="UP000467247">
    <property type="component" value="Unassembled WGS sequence"/>
</dbReference>
<evidence type="ECO:0000313" key="35">
    <source>
        <dbReference type="EMBL" id="HAC0276777.1"/>
    </source>
</evidence>
<evidence type="ECO:0000313" key="16">
    <source>
        <dbReference type="EMBL" id="EAG2088815.1"/>
    </source>
</evidence>
<dbReference type="EMBL" id="AAAQOE010000008">
    <property type="protein sequence ID" value="EAE1097234.1"/>
    <property type="molecule type" value="Genomic_DNA"/>
</dbReference>
<reference evidence="55 59" key="6">
    <citation type="submission" date="2019-04" db="EMBL/GenBank/DDBJ databases">
        <authorList>
            <consortium name="GenomeTrakr network: Whole genome sequencing for foodborne pathogen traceback"/>
        </authorList>
    </citation>
    <scope>NUCLEOTIDE SEQUENCE [LARGE SCALE GENOMIC DNA]</scope>
    <source>
        <strain evidence="20 59">NRRL B-33244</strain>
        <strain evidence="22 55">PHLUSALM00088</strain>
    </source>
</reference>
<dbReference type="Proteomes" id="UP000549379">
    <property type="component" value="Unassembled WGS sequence"/>
</dbReference>
<reference evidence="40 42" key="2">
    <citation type="journal article" date="2018" name="BMC Genomics">
        <title>Genes significantly associated with lineage II food isolates of Listeria monocytogenes.</title>
        <authorList>
            <person name="Pirone-Davies C."/>
            <person name="Chen Y."/>
            <person name="Pightling A."/>
            <person name="Ryan G."/>
            <person name="Wang Y."/>
            <person name="Yao K."/>
            <person name="Hoffmann M."/>
            <person name="Allard M.W."/>
        </authorList>
    </citation>
    <scope>NUCLEOTIDE SEQUENCE [LARGE SCALE GENOMIC DNA]</scope>
    <source>
        <strain evidence="40 42">PNUSAL000550</strain>
    </source>
</reference>
<dbReference type="Proteomes" id="UP000478704">
    <property type="component" value="Unassembled WGS sequence"/>
</dbReference>
<dbReference type="Proteomes" id="UP000376505">
    <property type="component" value="Unassembled WGS sequence"/>
</dbReference>
<dbReference type="Proteomes" id="UP000393182">
    <property type="component" value="Unassembled WGS sequence"/>
</dbReference>
<dbReference type="EMBL" id="DABJAN010000008">
    <property type="protein sequence ID" value="HAJ9594709.1"/>
    <property type="molecule type" value="Genomic_DNA"/>
</dbReference>
<evidence type="ECO:0000313" key="45">
    <source>
        <dbReference type="Proteomes" id="UP000344343"/>
    </source>
</evidence>
<organism evidence="6">
    <name type="scientific">Listeria monocytogenes</name>
    <dbReference type="NCBI Taxonomy" id="1639"/>
    <lineage>
        <taxon>Bacteria</taxon>
        <taxon>Bacillati</taxon>
        <taxon>Bacillota</taxon>
        <taxon>Bacilli</taxon>
        <taxon>Bacillales</taxon>
        <taxon>Listeriaceae</taxon>
        <taxon>Listeria</taxon>
    </lineage>
</organism>
<dbReference type="EMBL" id="AANPAU010000013">
    <property type="protein sequence ID" value="EDP8515371.1"/>
    <property type="molecule type" value="Genomic_DNA"/>
</dbReference>
<dbReference type="Proteomes" id="UP000398321">
    <property type="component" value="Unassembled WGS sequence"/>
</dbReference>
<evidence type="ECO:0000259" key="5">
    <source>
        <dbReference type="Pfam" id="PF04069"/>
    </source>
</evidence>
<evidence type="ECO:0000313" key="68">
    <source>
        <dbReference type="Proteomes" id="UP000844415"/>
    </source>
</evidence>
<dbReference type="Proteomes" id="UP000841146">
    <property type="component" value="Unassembled WGS sequence"/>
</dbReference>
<evidence type="ECO:0000313" key="18">
    <source>
        <dbReference type="EMBL" id="EAG4332581.1"/>
    </source>
</evidence>
<comment type="subcellular location">
    <subcellularLocation>
        <location evidence="1">Cell membrane</location>
    </subcellularLocation>
</comment>
<dbReference type="EMBL" id="DAAJCS010000019">
    <property type="protein sequence ID" value="HAC0014411.1"/>
    <property type="molecule type" value="Genomic_DNA"/>
</dbReference>
<dbReference type="EMBL" id="AAANYN010000057">
    <property type="protein sequence ID" value="EAD5775775.1"/>
    <property type="molecule type" value="Genomic_DNA"/>
</dbReference>
<dbReference type="EMBL" id="AAAIXK010000011">
    <property type="protein sequence ID" value="EAC5551884.1"/>
    <property type="molecule type" value="Genomic_DNA"/>
</dbReference>
<evidence type="ECO:0000313" key="37">
    <source>
        <dbReference type="EMBL" id="HAC3056674.1"/>
    </source>
</evidence>
<evidence type="ECO:0000313" key="19">
    <source>
        <dbReference type="EMBL" id="EAG6170654.1"/>
    </source>
</evidence>
<evidence type="ECO:0000313" key="48">
    <source>
        <dbReference type="Proteomes" id="UP000365297"/>
    </source>
</evidence>
<dbReference type="EMBL" id="AAHZFY010000070">
    <property type="protein sequence ID" value="ECB9515112.1"/>
    <property type="molecule type" value="Genomic_DNA"/>
</dbReference>
<dbReference type="EMBL" id="AAAMZD010000009">
    <property type="protein sequence ID" value="EAD3794038.1"/>
    <property type="molecule type" value="Genomic_DNA"/>
</dbReference>
<evidence type="ECO:0000313" key="67">
    <source>
        <dbReference type="Proteomes" id="UP000843775"/>
    </source>
</evidence>
<evidence type="ECO:0000313" key="59">
    <source>
        <dbReference type="Proteomes" id="UP000535556"/>
    </source>
</evidence>
<keyword evidence="6" id="KW-0614">Plasmid</keyword>
<dbReference type="EMBL" id="DAAEEB010000014">
    <property type="protein sequence ID" value="HAA8054407.1"/>
    <property type="molecule type" value="Genomic_DNA"/>
</dbReference>
<dbReference type="EMBL" id="DAAJFY010000021">
    <property type="protein sequence ID" value="HAC0276777.1"/>
    <property type="molecule type" value="Genomic_DNA"/>
</dbReference>
<dbReference type="EMBL" id="AAHZFN010000037">
    <property type="protein sequence ID" value="ECB9475133.1"/>
    <property type="molecule type" value="Genomic_DNA"/>
</dbReference>
<evidence type="ECO:0000313" key="17">
    <source>
        <dbReference type="EMBL" id="EAG2998645.1"/>
    </source>
</evidence>
<dbReference type="InterPro" id="IPR007210">
    <property type="entry name" value="ABC_Gly_betaine_transp_sub-bd"/>
</dbReference>
<evidence type="ECO:0000313" key="15">
    <source>
        <dbReference type="EMBL" id="EAE4943315.1"/>
    </source>
</evidence>
<evidence type="ECO:0000256" key="1">
    <source>
        <dbReference type="ARBA" id="ARBA00004236"/>
    </source>
</evidence>
<dbReference type="EMBL" id="RCRQ01000010">
    <property type="protein sequence ID" value="MCO39817.1"/>
    <property type="molecule type" value="Genomic_DNA"/>
</dbReference>
<evidence type="ECO:0000313" key="13">
    <source>
        <dbReference type="EMBL" id="EAE1097234.1"/>
    </source>
</evidence>
<dbReference type="EMBL" id="DAAIJL010000025">
    <property type="protein sequence ID" value="HAB8558706.1"/>
    <property type="molecule type" value="Genomic_DNA"/>
</dbReference>
<dbReference type="EMBL" id="AABBYJ010000013">
    <property type="protein sequence ID" value="EAG4332581.1"/>
    <property type="molecule type" value="Genomic_DNA"/>
</dbReference>
<dbReference type="Proteomes" id="UP000844415">
    <property type="component" value="Unassembled WGS sequence"/>
</dbReference>
<dbReference type="EMBL" id="AAASLB010000012">
    <property type="protein sequence ID" value="EAE4943315.1"/>
    <property type="molecule type" value="Genomic_DNA"/>
</dbReference>
<dbReference type="Proteomes" id="UP000331186">
    <property type="component" value="Unassembled WGS sequence"/>
</dbReference>
<dbReference type="Proteomes" id="UP000337746">
    <property type="component" value="Unassembled WGS sequence"/>
</dbReference>
<dbReference type="GeneID" id="93233433"/>
<dbReference type="Proteomes" id="UP000840567">
    <property type="component" value="Unassembled WGS sequence"/>
</dbReference>
<dbReference type="EMBL" id="AACKDQ010000043">
    <property type="protein sequence ID" value="EAK9318237.1"/>
    <property type="molecule type" value="Genomic_DNA"/>
</dbReference>
<dbReference type="AlphaFoldDB" id="A0A142ECE5"/>
<dbReference type="EMBL" id="AAIAJJ010000022">
    <property type="protein sequence ID" value="ECC1558265.1"/>
    <property type="molecule type" value="Genomic_DNA"/>
</dbReference>
<dbReference type="Proteomes" id="UP000410967">
    <property type="component" value="Unassembled WGS sequence"/>
</dbReference>
<evidence type="ECO:0000313" key="51">
    <source>
        <dbReference type="Proteomes" id="UP000388699"/>
    </source>
</evidence>
<dbReference type="Proteomes" id="UP000365297">
    <property type="component" value="Unassembled WGS sequence"/>
</dbReference>
<proteinExistence type="predicted"/>
<evidence type="ECO:0000313" key="49">
    <source>
        <dbReference type="Proteomes" id="UP000376505"/>
    </source>
</evidence>
<evidence type="ECO:0000313" key="65">
    <source>
        <dbReference type="Proteomes" id="UP000841146"/>
    </source>
</evidence>
<evidence type="ECO:0000313" key="41">
    <source>
        <dbReference type="Proteomes" id="UP000269407"/>
    </source>
</evidence>
<dbReference type="GO" id="GO:0005275">
    <property type="term" value="F:amine transmembrane transporter activity"/>
    <property type="evidence" value="ECO:0007669"/>
    <property type="project" value="TreeGrafter"/>
</dbReference>
<dbReference type="EMBL" id="DAAHYZ010000012">
    <property type="protein sequence ID" value="HAB7723137.1"/>
    <property type="molecule type" value="Genomic_DNA"/>
</dbReference>
<dbReference type="EMBL" id="AANCZP010000008">
    <property type="protein sequence ID" value="EDN8270631.1"/>
    <property type="molecule type" value="Genomic_DNA"/>
</dbReference>
<reference evidence="15 53" key="5">
    <citation type="submission" date="2019-03" db="EMBL/GenBank/DDBJ databases">
        <authorList>
            <person name="Ashton P.M."/>
            <person name="Dallman T."/>
            <person name="Nair S."/>
            <person name="De Pinna E."/>
            <person name="Peters T."/>
            <person name="Grant K."/>
        </authorList>
    </citation>
    <scope>NUCLEOTIDE SEQUENCE [LARGE SCALE GENOMIC DNA]</scope>
    <source>
        <strain evidence="21 62">406731</strain>
        <strain evidence="15">RL15000286</strain>
    </source>
</reference>
<dbReference type="EMBL" id="AAAQJJ010000034">
    <property type="protein sequence ID" value="EAE0771157.1"/>
    <property type="molecule type" value="Genomic_DNA"/>
</dbReference>
<dbReference type="Proteomes" id="UP000842809">
    <property type="component" value="Unassembled WGS sequence"/>
</dbReference>
<evidence type="ECO:0000313" key="57">
    <source>
        <dbReference type="Proteomes" id="UP000467247"/>
    </source>
</evidence>
<dbReference type="GO" id="GO:0031460">
    <property type="term" value="P:glycine betaine transport"/>
    <property type="evidence" value="ECO:0007669"/>
    <property type="project" value="TreeGrafter"/>
</dbReference>
<evidence type="ECO:0000313" key="44">
    <source>
        <dbReference type="Proteomes" id="UP000337746"/>
    </source>
</evidence>
<dbReference type="Proteomes" id="UP000566597">
    <property type="component" value="Unassembled WGS sequence"/>
</dbReference>
<dbReference type="Proteomes" id="UP000389283">
    <property type="component" value="Unassembled WGS sequence"/>
</dbReference>
<evidence type="ECO:0000256" key="2">
    <source>
        <dbReference type="ARBA" id="ARBA00022448"/>
    </source>
</evidence>
<evidence type="ECO:0000313" key="7">
    <source>
        <dbReference type="EMBL" id="EAC5551884.1"/>
    </source>
</evidence>
<dbReference type="EMBL" id="DAAKPP010000009">
    <property type="protein sequence ID" value="HAC3056674.1"/>
    <property type="molecule type" value="Genomic_DNA"/>
</dbReference>
<dbReference type="GO" id="GO:0015871">
    <property type="term" value="P:choline transport"/>
    <property type="evidence" value="ECO:0007669"/>
    <property type="project" value="TreeGrafter"/>
</dbReference>
<keyword evidence="3" id="KW-1003">Cell membrane</keyword>
<evidence type="ECO:0000256" key="3">
    <source>
        <dbReference type="ARBA" id="ARBA00022475"/>
    </source>
</evidence>
<evidence type="ECO:0000313" key="46">
    <source>
        <dbReference type="Proteomes" id="UP000345329"/>
    </source>
</evidence>
<evidence type="ECO:0000313" key="8">
    <source>
        <dbReference type="EMBL" id="EAC6549715.1"/>
    </source>
</evidence>
<evidence type="ECO:0000313" key="64">
    <source>
        <dbReference type="Proteomes" id="UP000840567"/>
    </source>
</evidence>
<evidence type="ECO:0000313" key="33">
    <source>
        <dbReference type="EMBL" id="HAB9177054.1"/>
    </source>
</evidence>
<dbReference type="Proteomes" id="UP000423131">
    <property type="component" value="Unassembled WGS sequence"/>
</dbReference>
<dbReference type="EMBL" id="AAAQQZ010000010">
    <property type="protein sequence ID" value="EAE1340235.1"/>
    <property type="molecule type" value="Genomic_DNA"/>
</dbReference>
<dbReference type="Proteomes" id="UP000269407">
    <property type="component" value="Unassembled WGS sequence"/>
</dbReference>
<evidence type="ECO:0000313" key="32">
    <source>
        <dbReference type="EMBL" id="HAB8558706.1"/>
    </source>
</evidence>
<dbReference type="EMBL" id="KU513859">
    <property type="protein sequence ID" value="AMQ45833.1"/>
    <property type="molecule type" value="Genomic_DNA"/>
</dbReference>
<evidence type="ECO:0000313" key="30">
    <source>
        <dbReference type="EMBL" id="HAB7365523.1"/>
    </source>
</evidence>
<dbReference type="Proteomes" id="UP000845014">
    <property type="component" value="Unassembled WGS sequence"/>
</dbReference>
<dbReference type="EMBL" id="DAAIRR010000007">
    <property type="protein sequence ID" value="HAB9177054.1"/>
    <property type="molecule type" value="Genomic_DNA"/>
</dbReference>
<evidence type="ECO:0000313" key="21">
    <source>
        <dbReference type="EMBL" id="EAH0253542.1"/>
    </source>
</evidence>
<evidence type="ECO:0000313" key="58">
    <source>
        <dbReference type="Proteomes" id="UP000478704"/>
    </source>
</evidence>
<evidence type="ECO:0000313" key="34">
    <source>
        <dbReference type="EMBL" id="HAC0014411.1"/>
    </source>
</evidence>
<dbReference type="Proteomes" id="UP000566721">
    <property type="component" value="Unassembled WGS sequence"/>
</dbReference>
<evidence type="ECO:0000313" key="53">
    <source>
        <dbReference type="Proteomes" id="UP000393182"/>
    </source>
</evidence>
<evidence type="ECO:0000313" key="23">
    <source>
        <dbReference type="EMBL" id="ECB9475133.1"/>
    </source>
</evidence>
<reference evidence="6" key="1">
    <citation type="submission" date="2016-01" db="EMBL/GenBank/DDBJ databases">
        <title>Whole Genome Sequence of Listeria monocytogenes Serovar 1/2a Strain IZSAM_Lm_15_17439_A144 responsible of a human outbreak in 2008.</title>
        <authorList>
            <person name="Orsini M."/>
            <person name="Ordinelli A."/>
            <person name="Cornacchia A."/>
            <person name="Acciari V."/>
            <person name="Centorame P."/>
            <person name="Torresi M."/>
            <person name="Pompei A."/>
            <person name="Camma C."/>
            <person name="Gattuso A."/>
            <person name="Gianfranceschi M."/>
            <person name="Pomilio F."/>
        </authorList>
    </citation>
    <scope>NUCLEOTIDE SEQUENCE</scope>
    <source>
        <strain evidence="6">IZSAM_Lm_15_17439_A144</strain>
        <plasmid evidence="6">pLmA144</plasmid>
    </source>
</reference>
<protein>
    <submittedName>
        <fullName evidence="6">Glycine betaine ABC transporter glycine betaine-binding protein</fullName>
    </submittedName>
    <submittedName>
        <fullName evidence="7">Glycine betaine ABC transporter substrate-binding protein</fullName>
    </submittedName>
    <submittedName>
        <fullName evidence="40">Glycine betaine/carnitine transport binding protein GbuC</fullName>
    </submittedName>
    <submittedName>
        <fullName evidence="26">Glycine/betaine ABC transporter substrate-binding protein</fullName>
    </submittedName>
</protein>
<dbReference type="EMBL" id="DAAJZA010000012">
    <property type="protein sequence ID" value="HAC1756038.1"/>
    <property type="molecule type" value="Genomic_DNA"/>
</dbReference>
<dbReference type="EMBL" id="AABEVT010000010">
    <property type="protein sequence ID" value="EAH0253542.1"/>
    <property type="molecule type" value="Genomic_DNA"/>
</dbReference>
<evidence type="ECO:0000313" key="61">
    <source>
        <dbReference type="Proteomes" id="UP000549379"/>
    </source>
</evidence>
<dbReference type="EMBL" id="AAANYR010000010">
    <property type="protein sequence ID" value="EAD5787788.1"/>
    <property type="molecule type" value="Genomic_DNA"/>
</dbReference>
<dbReference type="EMBL" id="DAAHUJ010000019">
    <property type="protein sequence ID" value="HAB7365523.1"/>
    <property type="molecule type" value="Genomic_DNA"/>
</dbReference>
<dbReference type="Proteomes" id="UP000272537">
    <property type="component" value="Unassembled WGS sequence"/>
</dbReference>
<keyword evidence="2" id="KW-0813">Transport</keyword>
<evidence type="ECO:0000313" key="66">
    <source>
        <dbReference type="Proteomes" id="UP000841561"/>
    </source>
</evidence>
<evidence type="ECO:0000313" key="24">
    <source>
        <dbReference type="EMBL" id="ECB9515112.1"/>
    </source>
</evidence>
<evidence type="ECO:0000313" key="56">
    <source>
        <dbReference type="Proteomes" id="UP000423131"/>
    </source>
</evidence>
<evidence type="ECO:0000313" key="10">
    <source>
        <dbReference type="EMBL" id="EAD5775775.1"/>
    </source>
</evidence>